<dbReference type="GO" id="GO:0043657">
    <property type="term" value="C:host cell"/>
    <property type="evidence" value="ECO:0007669"/>
    <property type="project" value="UniProtKB-SubCell"/>
</dbReference>
<evidence type="ECO:0000256" key="1">
    <source>
        <dbReference type="ARBA" id="ARBA00004340"/>
    </source>
</evidence>
<reference evidence="5" key="1">
    <citation type="journal article" date="2020" name="New Phytol.">
        <title>Comparative genomics reveals dynamic genome evolution in host specialist ectomycorrhizal fungi.</title>
        <authorList>
            <person name="Lofgren L.A."/>
            <person name="Nguyen N.H."/>
            <person name="Vilgalys R."/>
            <person name="Ruytinx J."/>
            <person name="Liao H.L."/>
            <person name="Branco S."/>
            <person name="Kuo A."/>
            <person name="LaButti K."/>
            <person name="Lipzen A."/>
            <person name="Andreopoulos W."/>
            <person name="Pangilinan J."/>
            <person name="Riley R."/>
            <person name="Hundley H."/>
            <person name="Na H."/>
            <person name="Barry K."/>
            <person name="Grigoriev I.V."/>
            <person name="Stajich J.E."/>
            <person name="Kennedy P.G."/>
        </authorList>
    </citation>
    <scope>NUCLEOTIDE SEQUENCE</scope>
    <source>
        <strain evidence="5">FC423</strain>
    </source>
</reference>
<gene>
    <name evidence="5" type="ORF">F5147DRAFT_654699</name>
</gene>
<sequence>MSRNVVTDIRCCESIHYKREVVEGEWQFANDGLREISFKSNFELTHCFVLDDDPSRMFSVKILETDTVSCLKQVIKKMRNAFHDVDADTLQLWKISRMKLKPLTRLLSEVFTVSPEDEHPHIFVQHVVVQPPPAVGHPSIHLNCLILDDDPSHVFSVKILQTDTVDIDPEKKEKLDLPDDAKELKPPTQLSQVFTVQVGPEDGHLHIVFVQHPANASRDHLQPSSSTLPKTTQQLRAEWIRNFDEFCSKTPPSFVYST</sequence>
<dbReference type="InterPro" id="IPR045379">
    <property type="entry name" value="Crinkler_N"/>
</dbReference>
<dbReference type="GO" id="GO:0005576">
    <property type="term" value="C:extracellular region"/>
    <property type="evidence" value="ECO:0007669"/>
    <property type="project" value="UniProtKB-SubCell"/>
</dbReference>
<dbReference type="AlphaFoldDB" id="A0A9P7JRV5"/>
<evidence type="ECO:0000256" key="3">
    <source>
        <dbReference type="ARBA" id="ARBA00022525"/>
    </source>
</evidence>
<evidence type="ECO:0000256" key="2">
    <source>
        <dbReference type="ARBA" id="ARBA00004613"/>
    </source>
</evidence>
<dbReference type="Pfam" id="PF20147">
    <property type="entry name" value="Crinkler"/>
    <property type="match status" value="1"/>
</dbReference>
<evidence type="ECO:0000259" key="4">
    <source>
        <dbReference type="Pfam" id="PF20147"/>
    </source>
</evidence>
<comment type="subcellular location">
    <subcellularLocation>
        <location evidence="1">Host cell</location>
    </subcellularLocation>
    <subcellularLocation>
        <location evidence="2">Secreted</location>
    </subcellularLocation>
</comment>
<organism evidence="5 6">
    <name type="scientific">Suillus discolor</name>
    <dbReference type="NCBI Taxonomy" id="1912936"/>
    <lineage>
        <taxon>Eukaryota</taxon>
        <taxon>Fungi</taxon>
        <taxon>Dikarya</taxon>
        <taxon>Basidiomycota</taxon>
        <taxon>Agaricomycotina</taxon>
        <taxon>Agaricomycetes</taxon>
        <taxon>Agaricomycetidae</taxon>
        <taxon>Boletales</taxon>
        <taxon>Suillineae</taxon>
        <taxon>Suillaceae</taxon>
        <taxon>Suillus</taxon>
    </lineage>
</organism>
<dbReference type="EMBL" id="JABBWM010000044">
    <property type="protein sequence ID" value="KAG2103378.1"/>
    <property type="molecule type" value="Genomic_DNA"/>
</dbReference>
<name>A0A9P7JRV5_9AGAM</name>
<keyword evidence="3" id="KW-0964">Secreted</keyword>
<accession>A0A9P7JRV5</accession>
<dbReference type="OrthoDB" id="2427869at2759"/>
<proteinExistence type="predicted"/>
<comment type="caution">
    <text evidence="5">The sequence shown here is derived from an EMBL/GenBank/DDBJ whole genome shotgun (WGS) entry which is preliminary data.</text>
</comment>
<feature type="domain" description="Crinkler effector protein N-terminal" evidence="4">
    <location>
        <begin position="47"/>
        <end position="96"/>
    </location>
</feature>
<protein>
    <recommendedName>
        <fullName evidence="4">Crinkler effector protein N-terminal domain-containing protein</fullName>
    </recommendedName>
</protein>
<evidence type="ECO:0000313" key="6">
    <source>
        <dbReference type="Proteomes" id="UP000823399"/>
    </source>
</evidence>
<dbReference type="Proteomes" id="UP000823399">
    <property type="component" value="Unassembled WGS sequence"/>
</dbReference>
<dbReference type="GeneID" id="64696161"/>
<evidence type="ECO:0000313" key="5">
    <source>
        <dbReference type="EMBL" id="KAG2103378.1"/>
    </source>
</evidence>
<keyword evidence="6" id="KW-1185">Reference proteome</keyword>
<dbReference type="RefSeq" id="XP_041290472.1">
    <property type="nucleotide sequence ID" value="XM_041433902.1"/>
</dbReference>